<dbReference type="EMBL" id="RJJH01000016">
    <property type="protein sequence ID" value="RNI08534.1"/>
    <property type="molecule type" value="Genomic_DNA"/>
</dbReference>
<evidence type="ECO:0000313" key="3">
    <source>
        <dbReference type="EMBL" id="RNI08534.1"/>
    </source>
</evidence>
<dbReference type="Pfam" id="PF06961">
    <property type="entry name" value="DUF1294"/>
    <property type="match status" value="1"/>
</dbReference>
<evidence type="ECO:0000313" key="5">
    <source>
        <dbReference type="Proteomes" id="UP000185713"/>
    </source>
</evidence>
<dbReference type="Proteomes" id="UP000185713">
    <property type="component" value="Unassembled WGS sequence"/>
</dbReference>
<dbReference type="InterPro" id="IPR010718">
    <property type="entry name" value="DUF1294"/>
</dbReference>
<accession>A0A1L9C1P8</accession>
<dbReference type="EMBL" id="FXBN01000005">
    <property type="protein sequence ID" value="SMH45047.1"/>
    <property type="molecule type" value="Genomic_DNA"/>
</dbReference>
<evidence type="ECO:0000313" key="2">
    <source>
        <dbReference type="EMBL" id="OJH48455.1"/>
    </source>
</evidence>
<reference evidence="2 5" key="1">
    <citation type="submission" date="2014-12" db="EMBL/GenBank/DDBJ databases">
        <title>The genome sequence of Methanohalophilus portucalensis strain FDF1.</title>
        <authorList>
            <person name="Lai M.-C."/>
            <person name="Lai S.-J."/>
        </authorList>
    </citation>
    <scope>NUCLEOTIDE SEQUENCE [LARGE SCALE GENOMIC DNA]</scope>
    <source>
        <strain evidence="2 5">FDF-1</strain>
    </source>
</reference>
<sequence>MFVLEQLVLAYIGLASLFSFGIMGIDKRKAVKGAYRISEKFLFTCAFAGGSAGILAGMYIFRHKVRRWKFKLGIPVILILELYLYLKFF</sequence>
<dbReference type="OrthoDB" id="53377at2157"/>
<dbReference type="Proteomes" id="UP000193969">
    <property type="component" value="Unassembled WGS sequence"/>
</dbReference>
<keyword evidence="1" id="KW-1133">Transmembrane helix</keyword>
<organism evidence="2 5">
    <name type="scientific">Methanohalophilus portucalensis FDF-1</name>
    <dbReference type="NCBI Taxonomy" id="523843"/>
    <lineage>
        <taxon>Archaea</taxon>
        <taxon>Methanobacteriati</taxon>
        <taxon>Methanobacteriota</taxon>
        <taxon>Stenosarchaea group</taxon>
        <taxon>Methanomicrobia</taxon>
        <taxon>Methanosarcinales</taxon>
        <taxon>Methanosarcinaceae</taxon>
        <taxon>Methanohalophilus</taxon>
    </lineage>
</organism>
<gene>
    <name evidence="3" type="ORF">EFE41_10195</name>
    <name evidence="2" type="ORF">MPF_2058</name>
    <name evidence="4" type="ORF">SAMN06264941_2148</name>
</gene>
<reference evidence="6" key="3">
    <citation type="submission" date="2017-04" db="EMBL/GenBank/DDBJ databases">
        <authorList>
            <person name="Varghese N."/>
            <person name="Submissions S."/>
        </authorList>
    </citation>
    <scope>NUCLEOTIDE SEQUENCE [LARGE SCALE GENOMIC DNA]</scope>
    <source>
        <strain evidence="6">FDF-1</strain>
    </source>
</reference>
<feature type="transmembrane region" description="Helical" evidence="1">
    <location>
        <begin position="7"/>
        <end position="25"/>
    </location>
</feature>
<feature type="transmembrane region" description="Helical" evidence="1">
    <location>
        <begin position="41"/>
        <end position="61"/>
    </location>
</feature>
<dbReference type="EMBL" id="JWTK01000009">
    <property type="protein sequence ID" value="OJH48455.1"/>
    <property type="molecule type" value="Genomic_DNA"/>
</dbReference>
<keyword evidence="6" id="KW-1185">Reference proteome</keyword>
<keyword evidence="1" id="KW-0812">Transmembrane</keyword>
<dbReference type="RefSeq" id="WP_072361935.1">
    <property type="nucleotide sequence ID" value="NZ_FXBN01000005.1"/>
</dbReference>
<dbReference type="AlphaFoldDB" id="A0A1L9C1P8"/>
<dbReference type="Proteomes" id="UP000278252">
    <property type="component" value="Unassembled WGS sequence"/>
</dbReference>
<evidence type="ECO:0000313" key="7">
    <source>
        <dbReference type="Proteomes" id="UP000278252"/>
    </source>
</evidence>
<evidence type="ECO:0000256" key="1">
    <source>
        <dbReference type="SAM" id="Phobius"/>
    </source>
</evidence>
<name>A0A1L9C1P8_9EURY</name>
<dbReference type="STRING" id="523843.SAMN06264941_2148"/>
<evidence type="ECO:0000313" key="4">
    <source>
        <dbReference type="EMBL" id="SMH45047.1"/>
    </source>
</evidence>
<reference evidence="3 7" key="4">
    <citation type="submission" date="2018-10" db="EMBL/GenBank/DDBJ databases">
        <title>Cultivation of a novel Methanohalophilus strain from Kebrit Deep of the Red Sea and a genomic comparison of members of the genus Methanohalophilus.</title>
        <authorList>
            <person name="Guan Y."/>
            <person name="Ngugi D.K."/>
            <person name="Stingl U."/>
        </authorList>
    </citation>
    <scope>NUCLEOTIDE SEQUENCE [LARGE SCALE GENOMIC DNA]</scope>
    <source>
        <strain evidence="3 7">DSM 7471</strain>
    </source>
</reference>
<protein>
    <submittedName>
        <fullName evidence="3">DUF1294 domain-containing protein</fullName>
    </submittedName>
    <submittedName>
        <fullName evidence="4">Uncharacterized membrane protein YsdA, DUF1294 family</fullName>
    </submittedName>
</protein>
<proteinExistence type="predicted"/>
<reference evidence="4" key="2">
    <citation type="submission" date="2017-04" db="EMBL/GenBank/DDBJ databases">
        <authorList>
            <person name="Afonso C.L."/>
            <person name="Miller P.J."/>
            <person name="Scott M.A."/>
            <person name="Spackman E."/>
            <person name="Goraichik I."/>
            <person name="Dimitrov K.M."/>
            <person name="Suarez D.L."/>
            <person name="Swayne D.E."/>
        </authorList>
    </citation>
    <scope>NUCLEOTIDE SEQUENCE [LARGE SCALE GENOMIC DNA]</scope>
    <source>
        <strain evidence="4">FDF-1</strain>
    </source>
</reference>
<evidence type="ECO:0000313" key="6">
    <source>
        <dbReference type="Proteomes" id="UP000193969"/>
    </source>
</evidence>
<keyword evidence="1" id="KW-0472">Membrane</keyword>